<name>A0A5C2SIL9_9APHY</name>
<accession>A0A5C2SIL9</accession>
<dbReference type="Proteomes" id="UP000313359">
    <property type="component" value="Unassembled WGS sequence"/>
</dbReference>
<protein>
    <submittedName>
        <fullName evidence="2">Uncharacterized protein</fullName>
    </submittedName>
</protein>
<sequence>MKVLRHRQHHSQSDHETGPHLPVGQVSCQALRVAQPGQCHERRVRPQQHAEQYTTWAVSFESHQLSDTGVSWSVFKILHTAILPVVRPSASPASNAALTLTHFYSGTFGPLMSAGAGRTSSQALFEKVTRNFQRPSCAASPPPPSPLRPPRGKLN</sequence>
<organism evidence="2 3">
    <name type="scientific">Lentinus tigrinus ALCF2SS1-6</name>
    <dbReference type="NCBI Taxonomy" id="1328759"/>
    <lineage>
        <taxon>Eukaryota</taxon>
        <taxon>Fungi</taxon>
        <taxon>Dikarya</taxon>
        <taxon>Basidiomycota</taxon>
        <taxon>Agaricomycotina</taxon>
        <taxon>Agaricomycetes</taxon>
        <taxon>Polyporales</taxon>
        <taxon>Polyporaceae</taxon>
        <taxon>Lentinus</taxon>
    </lineage>
</organism>
<dbReference type="AlphaFoldDB" id="A0A5C2SIL9"/>
<feature type="compositionally biased region" description="Basic residues" evidence="1">
    <location>
        <begin position="1"/>
        <end position="10"/>
    </location>
</feature>
<proteinExistence type="predicted"/>
<feature type="compositionally biased region" description="Pro residues" evidence="1">
    <location>
        <begin position="140"/>
        <end position="149"/>
    </location>
</feature>
<gene>
    <name evidence="2" type="ORF">L227DRAFT_358390</name>
</gene>
<evidence type="ECO:0000313" key="3">
    <source>
        <dbReference type="Proteomes" id="UP000313359"/>
    </source>
</evidence>
<evidence type="ECO:0000256" key="1">
    <source>
        <dbReference type="SAM" id="MobiDB-lite"/>
    </source>
</evidence>
<feature type="region of interest" description="Disordered" evidence="1">
    <location>
        <begin position="132"/>
        <end position="155"/>
    </location>
</feature>
<keyword evidence="3" id="KW-1185">Reference proteome</keyword>
<reference evidence="2" key="1">
    <citation type="journal article" date="2018" name="Genome Biol. Evol.">
        <title>Genomics and development of Lentinus tigrinus, a white-rot wood-decaying mushroom with dimorphic fruiting bodies.</title>
        <authorList>
            <person name="Wu B."/>
            <person name="Xu Z."/>
            <person name="Knudson A."/>
            <person name="Carlson A."/>
            <person name="Chen N."/>
            <person name="Kovaka S."/>
            <person name="LaButti K."/>
            <person name="Lipzen A."/>
            <person name="Pennachio C."/>
            <person name="Riley R."/>
            <person name="Schakwitz W."/>
            <person name="Umezawa K."/>
            <person name="Ohm R.A."/>
            <person name="Grigoriev I.V."/>
            <person name="Nagy L.G."/>
            <person name="Gibbons J."/>
            <person name="Hibbett D."/>
        </authorList>
    </citation>
    <scope>NUCLEOTIDE SEQUENCE [LARGE SCALE GENOMIC DNA]</scope>
    <source>
        <strain evidence="2">ALCF2SS1-6</strain>
    </source>
</reference>
<dbReference type="EMBL" id="ML122255">
    <property type="protein sequence ID" value="RPD63675.1"/>
    <property type="molecule type" value="Genomic_DNA"/>
</dbReference>
<evidence type="ECO:0000313" key="2">
    <source>
        <dbReference type="EMBL" id="RPD63675.1"/>
    </source>
</evidence>
<feature type="region of interest" description="Disordered" evidence="1">
    <location>
        <begin position="1"/>
        <end position="22"/>
    </location>
</feature>